<reference evidence="2" key="1">
    <citation type="submission" date="2020-10" db="EMBL/GenBank/DDBJ databases">
        <authorList>
            <person name="Gilroy R."/>
        </authorList>
    </citation>
    <scope>NUCLEOTIDE SEQUENCE</scope>
    <source>
        <strain evidence="2">ChiSjej4B22-8148</strain>
    </source>
</reference>
<evidence type="ECO:0000313" key="3">
    <source>
        <dbReference type="Proteomes" id="UP000886757"/>
    </source>
</evidence>
<proteinExistence type="predicted"/>
<dbReference type="Proteomes" id="UP000886757">
    <property type="component" value="Unassembled WGS sequence"/>
</dbReference>
<sequence length="244" mass="27718">MLYRCIQCENQKLRRSVIWSACFLIPIIPAIMGTFNYLQNLELLKSGWYSLWTQLSLFYASIFYGPLIALYASYLWRLEHLNHNWNMIMTMPVHVGDLFFGKLVIIFKVTLITQAWLGVLFFICGKLSGLPGFIPAEILFWLLRGTLAAGAVGTLQLLLSMVIRSFAVPIGIALCGSIIGFLAANKGLSMYWPYSLMVLGMNSNRNEDQLSADLLPFFVSLFLFFLLFAGISILYLKKKDIRTQ</sequence>
<dbReference type="CDD" id="cd21809">
    <property type="entry name" value="ABC-2_lan_permease-like"/>
    <property type="match status" value="1"/>
</dbReference>
<dbReference type="EMBL" id="DVGK01000150">
    <property type="protein sequence ID" value="HIR14811.1"/>
    <property type="molecule type" value="Genomic_DNA"/>
</dbReference>
<feature type="transmembrane region" description="Helical" evidence="1">
    <location>
        <begin position="99"/>
        <end position="123"/>
    </location>
</feature>
<keyword evidence="1" id="KW-0812">Transmembrane</keyword>
<keyword evidence="1" id="KW-1133">Transmembrane helix</keyword>
<dbReference type="AlphaFoldDB" id="A0A9D1AET1"/>
<feature type="transmembrane region" description="Helical" evidence="1">
    <location>
        <begin position="58"/>
        <end position="78"/>
    </location>
</feature>
<gene>
    <name evidence="2" type="ORF">IAB31_12930</name>
</gene>
<accession>A0A9D1AET1</accession>
<organism evidence="2 3">
    <name type="scientific">Candidatus Choladousia intestinavium</name>
    <dbReference type="NCBI Taxonomy" id="2840727"/>
    <lineage>
        <taxon>Bacteria</taxon>
        <taxon>Bacillati</taxon>
        <taxon>Bacillota</taxon>
        <taxon>Clostridia</taxon>
        <taxon>Lachnospirales</taxon>
        <taxon>Lachnospiraceae</taxon>
        <taxon>Lachnospiraceae incertae sedis</taxon>
        <taxon>Candidatus Choladousia</taxon>
    </lineage>
</organism>
<comment type="caution">
    <text evidence="2">The sequence shown here is derived from an EMBL/GenBank/DDBJ whole genome shotgun (WGS) entry which is preliminary data.</text>
</comment>
<reference evidence="2" key="2">
    <citation type="journal article" date="2021" name="PeerJ">
        <title>Extensive microbial diversity within the chicken gut microbiome revealed by metagenomics and culture.</title>
        <authorList>
            <person name="Gilroy R."/>
            <person name="Ravi A."/>
            <person name="Getino M."/>
            <person name="Pursley I."/>
            <person name="Horton D.L."/>
            <person name="Alikhan N.F."/>
            <person name="Baker D."/>
            <person name="Gharbi K."/>
            <person name="Hall N."/>
            <person name="Watson M."/>
            <person name="Adriaenssens E.M."/>
            <person name="Foster-Nyarko E."/>
            <person name="Jarju S."/>
            <person name="Secka A."/>
            <person name="Antonio M."/>
            <person name="Oren A."/>
            <person name="Chaudhuri R.R."/>
            <person name="La Ragione R."/>
            <person name="Hildebrand F."/>
            <person name="Pallen M.J."/>
        </authorList>
    </citation>
    <scope>NUCLEOTIDE SEQUENCE</scope>
    <source>
        <strain evidence="2">ChiSjej4B22-8148</strain>
    </source>
</reference>
<keyword evidence="1" id="KW-0472">Membrane</keyword>
<name>A0A9D1AET1_9FIRM</name>
<feature type="transmembrane region" description="Helical" evidence="1">
    <location>
        <begin position="16"/>
        <end position="38"/>
    </location>
</feature>
<feature type="transmembrane region" description="Helical" evidence="1">
    <location>
        <begin position="138"/>
        <end position="159"/>
    </location>
</feature>
<feature type="transmembrane region" description="Helical" evidence="1">
    <location>
        <begin position="214"/>
        <end position="236"/>
    </location>
</feature>
<feature type="transmembrane region" description="Helical" evidence="1">
    <location>
        <begin position="166"/>
        <end position="194"/>
    </location>
</feature>
<protein>
    <submittedName>
        <fullName evidence="2">ABC transporter permease</fullName>
    </submittedName>
</protein>
<dbReference type="Pfam" id="PF12730">
    <property type="entry name" value="ABC2_membrane_4"/>
    <property type="match status" value="1"/>
</dbReference>
<evidence type="ECO:0000313" key="2">
    <source>
        <dbReference type="EMBL" id="HIR14811.1"/>
    </source>
</evidence>
<evidence type="ECO:0000256" key="1">
    <source>
        <dbReference type="SAM" id="Phobius"/>
    </source>
</evidence>